<dbReference type="RefSeq" id="WP_148690232.1">
    <property type="nucleotide sequence ID" value="NZ_LT671858.1"/>
</dbReference>
<evidence type="ECO:0000259" key="1">
    <source>
        <dbReference type="Pfam" id="PF01978"/>
    </source>
</evidence>
<dbReference type="Gene3D" id="1.10.10.10">
    <property type="entry name" value="Winged helix-like DNA-binding domain superfamily/Winged helix DNA-binding domain"/>
    <property type="match status" value="1"/>
</dbReference>
<sequence>MSYIEDNPDVHFEILDELEYLGLTQYEAELFLTLSRGGMTAKELSQTTEIPYTKVYAVLEKLIQLNLVQKVSSNPSMFLIPEPEIVISILCEEGRSRIDEIEDHLTNYLSVVRRNEHRSRDLKVSWSIVGSSKVQYYLQTMVKKARHSIYVMDPGIRTLDGKLQENIKTKTGVQLKMIFSSSEAKEIPDDLIPFSRIYDRLNSRYYVFDNETSFMISMEKDHEIYGIVEPCSNCVLQSREHFEMMWDRSRPACSKE</sequence>
<feature type="domain" description="Transcription regulator TrmB N-terminal" evidence="1">
    <location>
        <begin position="18"/>
        <end position="79"/>
    </location>
</feature>
<dbReference type="Pfam" id="PF01978">
    <property type="entry name" value="TrmB"/>
    <property type="match status" value="1"/>
</dbReference>
<dbReference type="AlphaFoldDB" id="A0A1N5WU07"/>
<dbReference type="SUPFAM" id="SSF46785">
    <property type="entry name" value="Winged helix' DNA-binding domain"/>
    <property type="match status" value="1"/>
</dbReference>
<proteinExistence type="predicted"/>
<gene>
    <name evidence="2" type="ORF">CSP5_1974</name>
</gene>
<dbReference type="InterPro" id="IPR051797">
    <property type="entry name" value="TrmB-like"/>
</dbReference>
<evidence type="ECO:0000313" key="3">
    <source>
        <dbReference type="Proteomes" id="UP000195607"/>
    </source>
</evidence>
<protein>
    <submittedName>
        <fullName evidence="2">TrmB family transcriptional regulator</fullName>
    </submittedName>
</protein>
<name>A0A1N5WU07_9ARCH</name>
<dbReference type="InterPro" id="IPR036390">
    <property type="entry name" value="WH_DNA-bd_sf"/>
</dbReference>
<evidence type="ECO:0000313" key="2">
    <source>
        <dbReference type="EMBL" id="SIM88245.1"/>
    </source>
</evidence>
<dbReference type="InterPro" id="IPR036388">
    <property type="entry name" value="WH-like_DNA-bd_sf"/>
</dbReference>
<dbReference type="PANTHER" id="PTHR34293">
    <property type="entry name" value="HTH-TYPE TRANSCRIPTIONAL REGULATOR TRMBL2"/>
    <property type="match status" value="1"/>
</dbReference>
<dbReference type="EMBL" id="LT671858">
    <property type="protein sequence ID" value="SIM88245.1"/>
    <property type="molecule type" value="Genomic_DNA"/>
</dbReference>
<dbReference type="InterPro" id="IPR002831">
    <property type="entry name" value="Tscrpt_reg_TrmB_N"/>
</dbReference>
<accession>A0A1N5WU07</accession>
<dbReference type="Proteomes" id="UP000195607">
    <property type="component" value="Chromosome I"/>
</dbReference>
<reference evidence="2 3" key="1">
    <citation type="submission" date="2016-04" db="EMBL/GenBank/DDBJ databases">
        <authorList>
            <person name="Evans L.H."/>
            <person name="Alamgir A."/>
            <person name="Owens N."/>
            <person name="Weber N.D."/>
            <person name="Virtaneva K."/>
            <person name="Barbian K."/>
            <person name="Babar A."/>
            <person name="Rosenke K."/>
        </authorList>
    </citation>
    <scope>NUCLEOTIDE SEQUENCE [LARGE SCALE GENOMIC DNA]</scope>
    <source>
        <strain evidence="3">S5(T) (JCM 30642 \VKM B-2941)</strain>
    </source>
</reference>
<organism evidence="2 3">
    <name type="scientific">Cuniculiplasma divulgatum</name>
    <dbReference type="NCBI Taxonomy" id="1673428"/>
    <lineage>
        <taxon>Archaea</taxon>
        <taxon>Methanobacteriati</taxon>
        <taxon>Thermoplasmatota</taxon>
        <taxon>Thermoplasmata</taxon>
        <taxon>Thermoplasmatales</taxon>
        <taxon>Cuniculiplasmataceae</taxon>
        <taxon>Cuniculiplasma</taxon>
    </lineage>
</organism>
<dbReference type="PANTHER" id="PTHR34293:SF1">
    <property type="entry name" value="HTH-TYPE TRANSCRIPTIONAL REGULATOR TRMBL2"/>
    <property type="match status" value="1"/>
</dbReference>
<dbReference type="GeneID" id="41589210"/>